<sequence length="335" mass="36352">MNFFNNHKKLFGTAALFFIGLTVMVAILPAINNQQHNAPLPGASPLSTDARKGKAIFVANGCVACHTQQVRNVDMDKVWGSRPSLAADYAAIHRTDFWRNTATLMGTERTGPDLTDVGNRQPGKDWNLVHLYNPRAVVKESVMPAYTWLFTVKKEPAKNDVVVNVPAGFMKGADGKIVATKEALYLIAYLQSLKQTPLPDGSSAPAFLYKSGKKTVPGNPDAVPELDGKALFAANCQACHQENGEGLPGAFPPLKGSPVVLGDDLEKYVDIIMNGYDARPEYGAMPSVGTNMSFTENEVAAIINHERTSWGNNGKKVTPDEIKKIIELVKSKAQK</sequence>
<evidence type="ECO:0000259" key="5">
    <source>
        <dbReference type="PROSITE" id="PS51007"/>
    </source>
</evidence>
<protein>
    <submittedName>
        <fullName evidence="6">Cytochrome-c oxidase</fullName>
    </submittedName>
</protein>
<evidence type="ECO:0000313" key="6">
    <source>
        <dbReference type="EMBL" id="ANH82012.1"/>
    </source>
</evidence>
<evidence type="ECO:0000256" key="2">
    <source>
        <dbReference type="ARBA" id="ARBA00022723"/>
    </source>
</evidence>
<reference evidence="6 7" key="1">
    <citation type="submission" date="2016-05" db="EMBL/GenBank/DDBJ databases">
        <title>Niabella ginsenosidivorans BS26 whole genome sequencing.</title>
        <authorList>
            <person name="Im W.T."/>
            <person name="Siddiqi M.Z."/>
        </authorList>
    </citation>
    <scope>NUCLEOTIDE SEQUENCE [LARGE SCALE GENOMIC DNA]</scope>
    <source>
        <strain evidence="6 7">BS26</strain>
    </source>
</reference>
<dbReference type="KEGG" id="nia:A8C56_14460"/>
<dbReference type="GO" id="GO:0020037">
    <property type="term" value="F:heme binding"/>
    <property type="evidence" value="ECO:0007669"/>
    <property type="project" value="InterPro"/>
</dbReference>
<dbReference type="PANTHER" id="PTHR35008">
    <property type="entry name" value="BLL4482 PROTEIN-RELATED"/>
    <property type="match status" value="1"/>
</dbReference>
<keyword evidence="2 4" id="KW-0479">Metal-binding</keyword>
<dbReference type="SUPFAM" id="SSF46626">
    <property type="entry name" value="Cytochrome c"/>
    <property type="match status" value="2"/>
</dbReference>
<dbReference type="OrthoDB" id="9811395at2"/>
<dbReference type="Gene3D" id="1.10.760.10">
    <property type="entry name" value="Cytochrome c-like domain"/>
    <property type="match status" value="2"/>
</dbReference>
<evidence type="ECO:0000256" key="4">
    <source>
        <dbReference type="PROSITE-ProRule" id="PRU00433"/>
    </source>
</evidence>
<dbReference type="PROSITE" id="PS51007">
    <property type="entry name" value="CYTC"/>
    <property type="match status" value="2"/>
</dbReference>
<dbReference type="Proteomes" id="UP000077667">
    <property type="component" value="Chromosome"/>
</dbReference>
<dbReference type="Pfam" id="PF02433">
    <property type="entry name" value="FixO"/>
    <property type="match status" value="1"/>
</dbReference>
<dbReference type="AlphaFoldDB" id="A0A1A9I5P9"/>
<keyword evidence="1 4" id="KW-0349">Heme</keyword>
<accession>A0A1A9I5P9</accession>
<dbReference type="Pfam" id="PF00034">
    <property type="entry name" value="Cytochrom_C"/>
    <property type="match status" value="1"/>
</dbReference>
<gene>
    <name evidence="6" type="ORF">A8C56_14460</name>
</gene>
<keyword evidence="7" id="KW-1185">Reference proteome</keyword>
<dbReference type="RefSeq" id="WP_067757400.1">
    <property type="nucleotide sequence ID" value="NZ_CP015772.1"/>
</dbReference>
<dbReference type="GO" id="GO:0046872">
    <property type="term" value="F:metal ion binding"/>
    <property type="evidence" value="ECO:0007669"/>
    <property type="project" value="UniProtKB-KW"/>
</dbReference>
<dbReference type="PANTHER" id="PTHR35008:SF8">
    <property type="entry name" value="ALCOHOL DEHYDROGENASE CYTOCHROME C SUBUNIT"/>
    <property type="match status" value="1"/>
</dbReference>
<feature type="domain" description="Cytochrome c" evidence="5">
    <location>
        <begin position="48"/>
        <end position="194"/>
    </location>
</feature>
<dbReference type="InterPro" id="IPR051459">
    <property type="entry name" value="Cytochrome_c-type_DH"/>
</dbReference>
<dbReference type="GO" id="GO:0009055">
    <property type="term" value="F:electron transfer activity"/>
    <property type="evidence" value="ECO:0007669"/>
    <property type="project" value="InterPro"/>
</dbReference>
<feature type="domain" description="Cytochrome c" evidence="5">
    <location>
        <begin position="223"/>
        <end position="333"/>
    </location>
</feature>
<keyword evidence="3 4" id="KW-0408">Iron</keyword>
<dbReference type="InterPro" id="IPR009056">
    <property type="entry name" value="Cyt_c-like_dom"/>
</dbReference>
<name>A0A1A9I5P9_9BACT</name>
<evidence type="ECO:0000256" key="3">
    <source>
        <dbReference type="ARBA" id="ARBA00023004"/>
    </source>
</evidence>
<dbReference type="EMBL" id="CP015772">
    <property type="protein sequence ID" value="ANH82012.1"/>
    <property type="molecule type" value="Genomic_DNA"/>
</dbReference>
<proteinExistence type="predicted"/>
<evidence type="ECO:0000256" key="1">
    <source>
        <dbReference type="ARBA" id="ARBA00022617"/>
    </source>
</evidence>
<evidence type="ECO:0000313" key="7">
    <source>
        <dbReference type="Proteomes" id="UP000077667"/>
    </source>
</evidence>
<dbReference type="InterPro" id="IPR036909">
    <property type="entry name" value="Cyt_c-like_dom_sf"/>
</dbReference>
<organism evidence="6 7">
    <name type="scientific">Niabella ginsenosidivorans</name>
    <dbReference type="NCBI Taxonomy" id="1176587"/>
    <lineage>
        <taxon>Bacteria</taxon>
        <taxon>Pseudomonadati</taxon>
        <taxon>Bacteroidota</taxon>
        <taxon>Chitinophagia</taxon>
        <taxon>Chitinophagales</taxon>
        <taxon>Chitinophagaceae</taxon>
        <taxon>Niabella</taxon>
    </lineage>
</organism>
<dbReference type="STRING" id="1176587.A8C56_14460"/>
<dbReference type="InterPro" id="IPR003468">
    <property type="entry name" value="Cyt_c_oxidase_monohaem-su/FixO"/>
</dbReference>